<dbReference type="OrthoDB" id="10267235at2759"/>
<dbReference type="GO" id="GO:0005634">
    <property type="term" value="C:nucleus"/>
    <property type="evidence" value="ECO:0007669"/>
    <property type="project" value="TreeGrafter"/>
</dbReference>
<evidence type="ECO:0000313" key="2">
    <source>
        <dbReference type="Proteomes" id="UP000245207"/>
    </source>
</evidence>
<comment type="caution">
    <text evidence="1">The sequence shown here is derived from an EMBL/GenBank/DDBJ whole genome shotgun (WGS) entry which is preliminary data.</text>
</comment>
<name>A0A2U1MPT5_ARTAN</name>
<dbReference type="EMBL" id="PKPP01004677">
    <property type="protein sequence ID" value="PWA63247.1"/>
    <property type="molecule type" value="Genomic_DNA"/>
</dbReference>
<dbReference type="InterPro" id="IPR029063">
    <property type="entry name" value="SAM-dependent_MTases_sf"/>
</dbReference>
<sequence length="386" mass="43658">MSEKRSFRFSHTNVPPPPIPWFGSSRQNFLLSTTTSYSAINGLNIPFMSPGGAAGTGPSKIDPNQIRRPMPNRSVLLHETRQVNKANPPQCCKNQPWRSIWRHHGGWRWSTATIFLYRSNLSVLVIGGQNRSGAIKIGHGGGHGAAISPPRPIRRLAGQDYEYPSFNPVAYDLANHFCEMAANYHNDTPHVLDYNVAQFCNQFERTKVWNWNGYVSLCVFVHPEMMLDNIQCFIAKPKGTILLMATFVVVNERSAWFGAFVELMGTSKCGKALYLANVRLIAKYKPVLSVVLPPCTSLLANNLREKAGLCFGTKLSDVDLSTKWVVDANECACKIFRLNHPKTQIRNEYVEDFLDLIKEWDKLWQKYHSVSTLMQQSEDLNRIGRI</sequence>
<dbReference type="PANTHER" id="PTHR10629">
    <property type="entry name" value="CYTOSINE-SPECIFIC METHYLTRANSFERASE"/>
    <property type="match status" value="1"/>
</dbReference>
<dbReference type="InterPro" id="IPR011009">
    <property type="entry name" value="Kinase-like_dom_sf"/>
</dbReference>
<dbReference type="GO" id="GO:0003677">
    <property type="term" value="F:DNA binding"/>
    <property type="evidence" value="ECO:0007669"/>
    <property type="project" value="TreeGrafter"/>
</dbReference>
<proteinExistence type="predicted"/>
<evidence type="ECO:0000313" key="1">
    <source>
        <dbReference type="EMBL" id="PWA63247.1"/>
    </source>
</evidence>
<dbReference type="Gene3D" id="3.90.1200.10">
    <property type="match status" value="1"/>
</dbReference>
<gene>
    <name evidence="1" type="ORF">CTI12_AA356390</name>
</gene>
<dbReference type="GO" id="GO:0003886">
    <property type="term" value="F:DNA (cytosine-5-)-methyltransferase activity"/>
    <property type="evidence" value="ECO:0007669"/>
    <property type="project" value="TreeGrafter"/>
</dbReference>
<dbReference type="Gene3D" id="3.40.50.150">
    <property type="entry name" value="Vaccinia Virus protein VP39"/>
    <property type="match status" value="1"/>
</dbReference>
<dbReference type="STRING" id="35608.A0A2U1MPT5"/>
<protein>
    <submittedName>
        <fullName evidence="1">Bromo adjacent homology (BAH) domain protein</fullName>
    </submittedName>
</protein>
<accession>A0A2U1MPT5</accession>
<dbReference type="GO" id="GO:0044027">
    <property type="term" value="P:negative regulation of gene expression via chromosomal CpG island methylation"/>
    <property type="evidence" value="ECO:0007669"/>
    <property type="project" value="TreeGrafter"/>
</dbReference>
<keyword evidence="2" id="KW-1185">Reference proteome</keyword>
<dbReference type="PANTHER" id="PTHR10629:SF44">
    <property type="entry name" value="DNA (CYTOSINE-5-)-METHYLTRANSFERASE"/>
    <property type="match status" value="1"/>
</dbReference>
<dbReference type="Proteomes" id="UP000245207">
    <property type="component" value="Unassembled WGS sequence"/>
</dbReference>
<dbReference type="InterPro" id="IPR050390">
    <property type="entry name" value="C5-Methyltransferase"/>
</dbReference>
<organism evidence="1 2">
    <name type="scientific">Artemisia annua</name>
    <name type="common">Sweet wormwood</name>
    <dbReference type="NCBI Taxonomy" id="35608"/>
    <lineage>
        <taxon>Eukaryota</taxon>
        <taxon>Viridiplantae</taxon>
        <taxon>Streptophyta</taxon>
        <taxon>Embryophyta</taxon>
        <taxon>Tracheophyta</taxon>
        <taxon>Spermatophyta</taxon>
        <taxon>Magnoliopsida</taxon>
        <taxon>eudicotyledons</taxon>
        <taxon>Gunneridae</taxon>
        <taxon>Pentapetalae</taxon>
        <taxon>asterids</taxon>
        <taxon>campanulids</taxon>
        <taxon>Asterales</taxon>
        <taxon>Asteraceae</taxon>
        <taxon>Asteroideae</taxon>
        <taxon>Anthemideae</taxon>
        <taxon>Artemisiinae</taxon>
        <taxon>Artemisia</taxon>
    </lineage>
</organism>
<dbReference type="Pfam" id="PF01633">
    <property type="entry name" value="Choline_kinase"/>
    <property type="match status" value="1"/>
</dbReference>
<dbReference type="SUPFAM" id="SSF56112">
    <property type="entry name" value="Protein kinase-like (PK-like)"/>
    <property type="match status" value="1"/>
</dbReference>
<dbReference type="AlphaFoldDB" id="A0A2U1MPT5"/>
<reference evidence="1 2" key="1">
    <citation type="journal article" date="2018" name="Mol. Plant">
        <title>The genome of Artemisia annua provides insight into the evolution of Asteraceae family and artemisinin biosynthesis.</title>
        <authorList>
            <person name="Shen Q."/>
            <person name="Zhang L."/>
            <person name="Liao Z."/>
            <person name="Wang S."/>
            <person name="Yan T."/>
            <person name="Shi P."/>
            <person name="Liu M."/>
            <person name="Fu X."/>
            <person name="Pan Q."/>
            <person name="Wang Y."/>
            <person name="Lv Z."/>
            <person name="Lu X."/>
            <person name="Zhang F."/>
            <person name="Jiang W."/>
            <person name="Ma Y."/>
            <person name="Chen M."/>
            <person name="Hao X."/>
            <person name="Li L."/>
            <person name="Tang Y."/>
            <person name="Lv G."/>
            <person name="Zhou Y."/>
            <person name="Sun X."/>
            <person name="Brodelius P.E."/>
            <person name="Rose J.K.C."/>
            <person name="Tang K."/>
        </authorList>
    </citation>
    <scope>NUCLEOTIDE SEQUENCE [LARGE SCALE GENOMIC DNA]</scope>
    <source>
        <strain evidence="2">cv. Huhao1</strain>
        <tissue evidence="1">Leaf</tissue>
    </source>
</reference>